<reference key="2">
    <citation type="submission" date="2011-05" db="EMBL/GenBank/DDBJ databases">
        <title>The Genome Sequence of Magnaporthe oryzae 70-15.</title>
        <authorList>
            <consortium name="The Broad Institute Genome Sequencing Platform"/>
            <person name="Ma L.-J."/>
            <person name="Dead R."/>
            <person name="Young S.K."/>
            <person name="Zeng Q."/>
            <person name="Gargeya S."/>
            <person name="Fitzgerald M."/>
            <person name="Haas B."/>
            <person name="Abouelleil A."/>
            <person name="Alvarado L."/>
            <person name="Arachchi H.M."/>
            <person name="Berlin A."/>
            <person name="Brown A."/>
            <person name="Chapman S.B."/>
            <person name="Chen Z."/>
            <person name="Dunbar C."/>
            <person name="Freedman E."/>
            <person name="Gearin G."/>
            <person name="Gellesch M."/>
            <person name="Goldberg J."/>
            <person name="Griggs A."/>
            <person name="Gujja S."/>
            <person name="Heiman D."/>
            <person name="Howarth C."/>
            <person name="Larson L."/>
            <person name="Lui A."/>
            <person name="MacDonald P.J.P."/>
            <person name="Mehta T."/>
            <person name="Montmayeur A."/>
            <person name="Murphy C."/>
            <person name="Neiman D."/>
            <person name="Pearson M."/>
            <person name="Priest M."/>
            <person name="Roberts A."/>
            <person name="Saif S."/>
            <person name="Shea T."/>
            <person name="Shenoy N."/>
            <person name="Sisk P."/>
            <person name="Stolte C."/>
            <person name="Sykes S."/>
            <person name="Yandava C."/>
            <person name="Wortman J."/>
            <person name="Nusbaum C."/>
            <person name="Birren B."/>
        </authorList>
    </citation>
    <scope>NUCLEOTIDE SEQUENCE</scope>
    <source>
        <strain>70-15</strain>
    </source>
</reference>
<proteinExistence type="predicted"/>
<evidence type="ECO:0000313" key="2">
    <source>
        <dbReference type="Proteomes" id="UP000009058"/>
    </source>
</evidence>
<accession>G4MYN4</accession>
<organism evidence="1 2">
    <name type="scientific">Pyricularia oryzae (strain 70-15 / ATCC MYA-4617 / FGSC 8958)</name>
    <name type="common">Rice blast fungus</name>
    <name type="synonym">Magnaporthe oryzae</name>
    <dbReference type="NCBI Taxonomy" id="242507"/>
    <lineage>
        <taxon>Eukaryota</taxon>
        <taxon>Fungi</taxon>
        <taxon>Dikarya</taxon>
        <taxon>Ascomycota</taxon>
        <taxon>Pezizomycotina</taxon>
        <taxon>Sordariomycetes</taxon>
        <taxon>Sordariomycetidae</taxon>
        <taxon>Magnaporthales</taxon>
        <taxon>Pyriculariaceae</taxon>
        <taxon>Pyricularia</taxon>
    </lineage>
</organism>
<dbReference type="Proteomes" id="UP000009058">
    <property type="component" value="Chromosome 2"/>
</dbReference>
<dbReference type="InParanoid" id="G4MYN4"/>
<sequence length="52" mass="5450">MADGANLCSLPYLAFDGIDSIESSAIGAPPIALDVNICPRLRPSLELASPFF</sequence>
<evidence type="ECO:0000313" key="1">
    <source>
        <dbReference type="EMBL" id="EHA54459.1"/>
    </source>
</evidence>
<name>G4MYN4_PYRO7</name>
<dbReference type="RefSeq" id="XP_003714266.1">
    <property type="nucleotide sequence ID" value="XM_003714218.1"/>
</dbReference>
<dbReference type="OrthoDB" id="10382475at2759"/>
<dbReference type="VEuPathDB" id="FungiDB:MGG_15673"/>
<protein>
    <submittedName>
        <fullName evidence="1">Uncharacterized protein</fullName>
    </submittedName>
</protein>
<dbReference type="EMBL" id="CM001232">
    <property type="protein sequence ID" value="EHA54459.1"/>
    <property type="molecule type" value="Genomic_DNA"/>
</dbReference>
<dbReference type="GeneID" id="12984625"/>
<dbReference type="KEGG" id="mgr:MGG_15673"/>
<dbReference type="HOGENOM" id="CLU_3087707_0_0_1"/>
<gene>
    <name evidence="1" type="ORF">MGG_15673</name>
</gene>
<reference evidence="1 2" key="1">
    <citation type="journal article" date="2005" name="Nature">
        <title>The genome sequence of the rice blast fungus Magnaporthe grisea.</title>
        <authorList>
            <person name="Dean R.A."/>
            <person name="Talbot N.J."/>
            <person name="Ebbole D.J."/>
            <person name="Farman M.L."/>
            <person name="Mitchell T.K."/>
            <person name="Orbach M.J."/>
            <person name="Thon M."/>
            <person name="Kulkarni R."/>
            <person name="Xu J.R."/>
            <person name="Pan H."/>
            <person name="Read N.D."/>
            <person name="Lee Y.H."/>
            <person name="Carbone I."/>
            <person name="Brown D."/>
            <person name="Oh Y.Y."/>
            <person name="Donofrio N."/>
            <person name="Jeong J.S."/>
            <person name="Soanes D.M."/>
            <person name="Djonovic S."/>
            <person name="Kolomiets E."/>
            <person name="Rehmeyer C."/>
            <person name="Li W."/>
            <person name="Harding M."/>
            <person name="Kim S."/>
            <person name="Lebrun M.H."/>
            <person name="Bohnert H."/>
            <person name="Coughlan S."/>
            <person name="Butler J."/>
            <person name="Calvo S."/>
            <person name="Ma L.J."/>
            <person name="Nicol R."/>
            <person name="Purcell S."/>
            <person name="Nusbaum C."/>
            <person name="Galagan J.E."/>
            <person name="Birren B.W."/>
        </authorList>
    </citation>
    <scope>NUCLEOTIDE SEQUENCE [LARGE SCALE GENOMIC DNA]</scope>
    <source>
        <strain evidence="2">70-15 / ATCC MYA-4617 / FGSC 8958</strain>
    </source>
</reference>
<keyword evidence="2" id="KW-1185">Reference proteome</keyword>
<dbReference type="AlphaFoldDB" id="G4MYN4"/>